<dbReference type="Pfam" id="PF02627">
    <property type="entry name" value="CMD"/>
    <property type="match status" value="2"/>
</dbReference>
<dbReference type="InterPro" id="IPR029032">
    <property type="entry name" value="AhpD-like"/>
</dbReference>
<dbReference type="AlphaFoldDB" id="A0A9D2PW52"/>
<dbReference type="PANTHER" id="PTHR33570">
    <property type="entry name" value="4-CARBOXYMUCONOLACTONE DECARBOXYLASE FAMILY PROTEIN"/>
    <property type="match status" value="1"/>
</dbReference>
<dbReference type="Proteomes" id="UP000823863">
    <property type="component" value="Unassembled WGS sequence"/>
</dbReference>
<dbReference type="SUPFAM" id="SSF69118">
    <property type="entry name" value="AhpD-like"/>
    <property type="match status" value="1"/>
</dbReference>
<feature type="domain" description="Carboxymuconolactone decarboxylase-like" evidence="1">
    <location>
        <begin position="9"/>
        <end position="48"/>
    </location>
</feature>
<reference evidence="2" key="1">
    <citation type="journal article" date="2021" name="PeerJ">
        <title>Extensive microbial diversity within the chicken gut microbiome revealed by metagenomics and culture.</title>
        <authorList>
            <person name="Gilroy R."/>
            <person name="Ravi A."/>
            <person name="Getino M."/>
            <person name="Pursley I."/>
            <person name="Horton D.L."/>
            <person name="Alikhan N.F."/>
            <person name="Baker D."/>
            <person name="Gharbi K."/>
            <person name="Hall N."/>
            <person name="Watson M."/>
            <person name="Adriaenssens E.M."/>
            <person name="Foster-Nyarko E."/>
            <person name="Jarju S."/>
            <person name="Secka A."/>
            <person name="Antonio M."/>
            <person name="Oren A."/>
            <person name="Chaudhuri R.R."/>
            <person name="La Ragione R."/>
            <person name="Hildebrand F."/>
            <person name="Pallen M.J."/>
        </authorList>
    </citation>
    <scope>NUCLEOTIDE SEQUENCE</scope>
    <source>
        <strain evidence="2">CHK198-12963</strain>
    </source>
</reference>
<comment type="caution">
    <text evidence="2">The sequence shown here is derived from an EMBL/GenBank/DDBJ whole genome shotgun (WGS) entry which is preliminary data.</text>
</comment>
<dbReference type="InterPro" id="IPR052512">
    <property type="entry name" value="4CMD/NDH-1_regulator"/>
</dbReference>
<dbReference type="PANTHER" id="PTHR33570:SF2">
    <property type="entry name" value="CARBOXYMUCONOLACTONE DECARBOXYLASE-LIKE DOMAIN-CONTAINING PROTEIN"/>
    <property type="match status" value="1"/>
</dbReference>
<dbReference type="InterPro" id="IPR003779">
    <property type="entry name" value="CMD-like"/>
</dbReference>
<dbReference type="GO" id="GO:0051920">
    <property type="term" value="F:peroxiredoxin activity"/>
    <property type="evidence" value="ECO:0007669"/>
    <property type="project" value="InterPro"/>
</dbReference>
<accession>A0A9D2PW52</accession>
<reference evidence="2" key="2">
    <citation type="submission" date="2021-04" db="EMBL/GenBank/DDBJ databases">
        <authorList>
            <person name="Gilroy R."/>
        </authorList>
    </citation>
    <scope>NUCLEOTIDE SEQUENCE</scope>
    <source>
        <strain evidence="2">CHK198-12963</strain>
    </source>
</reference>
<sequence length="192" mass="20742">MSYPQVKEQTGIALDQGLTPLEIREAIYQTASYAGYQKAINAMAYADEMFAERGIEIPLESQATVTDEDRYEKGLEAQRAIFGPDFAAITEDMSESMKRRVSYVSEFSFGDFMTRTGLDEAERELIVLCVIASLGGADSQLSGHAAGSLAAGNTGDELLAAVLLCMPYNGFPRGLNAYATVNDAILQAEQNG</sequence>
<protein>
    <submittedName>
        <fullName evidence="2">Carboxymuconolactone decarboxylase family protein</fullName>
    </submittedName>
</protein>
<gene>
    <name evidence="2" type="ORF">H9931_06505</name>
</gene>
<name>A0A9D2PW52_9FIRM</name>
<evidence type="ECO:0000259" key="1">
    <source>
        <dbReference type="Pfam" id="PF02627"/>
    </source>
</evidence>
<evidence type="ECO:0000313" key="2">
    <source>
        <dbReference type="EMBL" id="HJC66360.1"/>
    </source>
</evidence>
<evidence type="ECO:0000313" key="3">
    <source>
        <dbReference type="Proteomes" id="UP000823863"/>
    </source>
</evidence>
<dbReference type="Gene3D" id="1.20.1290.10">
    <property type="entry name" value="AhpD-like"/>
    <property type="match status" value="1"/>
</dbReference>
<dbReference type="EMBL" id="DWWB01000031">
    <property type="protein sequence ID" value="HJC66360.1"/>
    <property type="molecule type" value="Genomic_DNA"/>
</dbReference>
<organism evidence="2 3">
    <name type="scientific">Candidatus Enterocloster excrementigallinarum</name>
    <dbReference type="NCBI Taxonomy" id="2838558"/>
    <lineage>
        <taxon>Bacteria</taxon>
        <taxon>Bacillati</taxon>
        <taxon>Bacillota</taxon>
        <taxon>Clostridia</taxon>
        <taxon>Lachnospirales</taxon>
        <taxon>Lachnospiraceae</taxon>
        <taxon>Enterocloster</taxon>
    </lineage>
</organism>
<feature type="domain" description="Carboxymuconolactone decarboxylase-like" evidence="1">
    <location>
        <begin position="104"/>
        <end position="180"/>
    </location>
</feature>
<proteinExistence type="predicted"/>